<keyword evidence="6" id="KW-0406">Ion transport</keyword>
<evidence type="ECO:0000256" key="2">
    <source>
        <dbReference type="ARBA" id="ARBA00006921"/>
    </source>
</evidence>
<evidence type="ECO:0000313" key="9">
    <source>
        <dbReference type="Proteomes" id="UP001265746"/>
    </source>
</evidence>
<dbReference type="PANTHER" id="PTHR12483:SF73">
    <property type="entry name" value="COPPER TRANSPORT PROTEIN CTR3"/>
    <property type="match status" value="1"/>
</dbReference>
<evidence type="ECO:0000256" key="6">
    <source>
        <dbReference type="RuleBase" id="RU367022"/>
    </source>
</evidence>
<reference evidence="8" key="1">
    <citation type="submission" date="2023-06" db="EMBL/GenBank/DDBJ databases">
        <authorList>
            <person name="Noh H."/>
        </authorList>
    </citation>
    <scope>NUCLEOTIDE SEQUENCE</scope>
    <source>
        <strain evidence="8">DUCC20226</strain>
    </source>
</reference>
<gene>
    <name evidence="8" type="ORF">N8I77_013143</name>
</gene>
<evidence type="ECO:0000313" key="8">
    <source>
        <dbReference type="EMBL" id="KAK2597283.1"/>
    </source>
</evidence>
<dbReference type="GO" id="GO:0016020">
    <property type="term" value="C:membrane"/>
    <property type="evidence" value="ECO:0007669"/>
    <property type="project" value="UniProtKB-SubCell"/>
</dbReference>
<organism evidence="8 9">
    <name type="scientific">Phomopsis amygdali</name>
    <name type="common">Fusicoccum amygdali</name>
    <dbReference type="NCBI Taxonomy" id="1214568"/>
    <lineage>
        <taxon>Eukaryota</taxon>
        <taxon>Fungi</taxon>
        <taxon>Dikarya</taxon>
        <taxon>Ascomycota</taxon>
        <taxon>Pezizomycotina</taxon>
        <taxon>Sordariomycetes</taxon>
        <taxon>Sordariomycetidae</taxon>
        <taxon>Diaporthales</taxon>
        <taxon>Diaporthaceae</taxon>
        <taxon>Diaporthe</taxon>
    </lineage>
</organism>
<evidence type="ECO:0000256" key="7">
    <source>
        <dbReference type="SAM" id="MobiDB-lite"/>
    </source>
</evidence>
<keyword evidence="9" id="KW-1185">Reference proteome</keyword>
<keyword evidence="6" id="KW-0813">Transport</keyword>
<accession>A0AAD9S2G1</accession>
<evidence type="ECO:0000256" key="3">
    <source>
        <dbReference type="ARBA" id="ARBA00022692"/>
    </source>
</evidence>
<evidence type="ECO:0000256" key="4">
    <source>
        <dbReference type="ARBA" id="ARBA00022989"/>
    </source>
</evidence>
<protein>
    <recommendedName>
        <fullName evidence="6">Copper transport protein</fullName>
    </recommendedName>
</protein>
<evidence type="ECO:0000256" key="1">
    <source>
        <dbReference type="ARBA" id="ARBA00004141"/>
    </source>
</evidence>
<dbReference type="Pfam" id="PF04145">
    <property type="entry name" value="Ctr"/>
    <property type="match status" value="1"/>
</dbReference>
<comment type="similarity">
    <text evidence="2 6">Belongs to the copper transporter (Ctr) (TC 1.A.56) family. SLC31A subfamily.</text>
</comment>
<keyword evidence="6" id="KW-0186">Copper</keyword>
<dbReference type="InterPro" id="IPR007274">
    <property type="entry name" value="Cop_transporter"/>
</dbReference>
<dbReference type="PANTHER" id="PTHR12483">
    <property type="entry name" value="SOLUTE CARRIER FAMILY 31 COPPER TRANSPORTERS"/>
    <property type="match status" value="1"/>
</dbReference>
<keyword evidence="5 6" id="KW-0472">Membrane</keyword>
<dbReference type="Proteomes" id="UP001265746">
    <property type="component" value="Unassembled WGS sequence"/>
</dbReference>
<keyword evidence="3" id="KW-0812">Transmembrane</keyword>
<comment type="caution">
    <text evidence="8">The sequence shown here is derived from an EMBL/GenBank/DDBJ whole genome shotgun (WGS) entry which is preliminary data.</text>
</comment>
<sequence length="260" mass="26990">MDMSGMDMGGMSGMAMGSSSTTLTTLTSATAMSVTSAATRTATGTVTSGTTTATTTAMATGSGSMGMSMSNVVGSAGEVCEIHMLWNWHTIGACFITPQWQIGSQGAMVGTCFGVVFLVMALEALRRSTKQFDRYLIRKHRETADARYHQVSPVAPADANHRTLPAPVTAPAECCTGSRKSSTTAVAPDWTGSGDAAASMREKPGLAAQAARGAAAAGGMTVVTSGEHACSAPYRPNLWQQMIRALLHAAQFTVAYIIMM</sequence>
<evidence type="ECO:0000256" key="5">
    <source>
        <dbReference type="ARBA" id="ARBA00023136"/>
    </source>
</evidence>
<dbReference type="GO" id="GO:0005375">
    <property type="term" value="F:copper ion transmembrane transporter activity"/>
    <property type="evidence" value="ECO:0007669"/>
    <property type="project" value="UniProtKB-UniRule"/>
</dbReference>
<name>A0AAD9S2G1_PHOAM</name>
<dbReference type="EMBL" id="JAUJFL010000010">
    <property type="protein sequence ID" value="KAK2597283.1"/>
    <property type="molecule type" value="Genomic_DNA"/>
</dbReference>
<keyword evidence="6" id="KW-0187">Copper transport</keyword>
<proteinExistence type="inferred from homology"/>
<dbReference type="AlphaFoldDB" id="A0AAD9S2G1"/>
<feature type="region of interest" description="Disordered" evidence="7">
    <location>
        <begin position="178"/>
        <end position="197"/>
    </location>
</feature>
<comment type="subcellular location">
    <subcellularLocation>
        <location evidence="1 6">Membrane</location>
        <topology evidence="1 6">Multi-pass membrane protein</topology>
    </subcellularLocation>
</comment>
<keyword evidence="4" id="KW-1133">Transmembrane helix</keyword>